<dbReference type="GeneID" id="115625244"/>
<evidence type="ECO:0000313" key="4">
    <source>
        <dbReference type="RefSeq" id="XP_030376095.1"/>
    </source>
</evidence>
<reference evidence="4" key="1">
    <citation type="submission" date="2025-08" db="UniProtKB">
        <authorList>
            <consortium name="RefSeq"/>
        </authorList>
    </citation>
    <scope>IDENTIFICATION</scope>
    <source>
        <strain evidence="4">11010-0011.00</strain>
        <tissue evidence="4">Whole body</tissue>
    </source>
</reference>
<organism evidence="3 4">
    <name type="scientific">Drosophila lebanonensis</name>
    <name type="common">Fruit fly</name>
    <name type="synonym">Scaptodrosophila lebanonensis</name>
    <dbReference type="NCBI Taxonomy" id="7225"/>
    <lineage>
        <taxon>Eukaryota</taxon>
        <taxon>Metazoa</taxon>
        <taxon>Ecdysozoa</taxon>
        <taxon>Arthropoda</taxon>
        <taxon>Hexapoda</taxon>
        <taxon>Insecta</taxon>
        <taxon>Pterygota</taxon>
        <taxon>Neoptera</taxon>
        <taxon>Endopterygota</taxon>
        <taxon>Diptera</taxon>
        <taxon>Brachycera</taxon>
        <taxon>Muscomorpha</taxon>
        <taxon>Ephydroidea</taxon>
        <taxon>Drosophilidae</taxon>
        <taxon>Scaptodrosophila</taxon>
    </lineage>
</organism>
<proteinExistence type="predicted"/>
<keyword evidence="1" id="KW-0175">Coiled coil</keyword>
<accession>A0A6J2TKS6</accession>
<dbReference type="Proteomes" id="UP000504634">
    <property type="component" value="Unplaced"/>
</dbReference>
<feature type="region of interest" description="Disordered" evidence="2">
    <location>
        <begin position="306"/>
        <end position="365"/>
    </location>
</feature>
<gene>
    <name evidence="4" type="primary">LOC115625244</name>
</gene>
<protein>
    <submittedName>
        <fullName evidence="4">Uncharacterized protein LOC115625244</fullName>
    </submittedName>
</protein>
<evidence type="ECO:0000313" key="3">
    <source>
        <dbReference type="Proteomes" id="UP000504634"/>
    </source>
</evidence>
<sequence length="419" mass="47632">MRRRCVICGIEPPSDACGKRTFHYPKTKKEARIWQRSLNAHNIPVDAIQKYCCVCIEHIPQFVQETQNQAAKFKCCTGQTQNKNGDLECCCERGPSAELPEGFSKPAVNVLLMTGASLPSYCGKSCHSDEKKKSKVAIAGSETDICVLESNFSDGGAKFPDIDTTEFTVLRTPTQDDVAKKQEEEAAKDECLRDCTDVLLLGRGRHPTDECPCNCDHCLKPQQEEAENCCKSVCCPPLPQPPPRQDHPPCGCECEQQVRYELNQIIEDQQARIRQLEDILNRQTTMHQTLQCKIDDLYSEFNRMSPDTTLHAPEKHEPAPEESLPREEEHIKKGKRKKHKKSLTPPKEHRIMRDSDEDIFPTVEPFPTTPLFRRVQYYLGKNPKARDTDSTKSCNWLETKDDQIAKINNEAPLPTFQVF</sequence>
<keyword evidence="3" id="KW-1185">Reference proteome</keyword>
<feature type="compositionally biased region" description="Basic residues" evidence="2">
    <location>
        <begin position="332"/>
        <end position="342"/>
    </location>
</feature>
<dbReference type="AlphaFoldDB" id="A0A6J2TKS6"/>
<evidence type="ECO:0000256" key="1">
    <source>
        <dbReference type="SAM" id="Coils"/>
    </source>
</evidence>
<evidence type="ECO:0000256" key="2">
    <source>
        <dbReference type="SAM" id="MobiDB-lite"/>
    </source>
</evidence>
<feature type="compositionally biased region" description="Basic and acidic residues" evidence="2">
    <location>
        <begin position="312"/>
        <end position="331"/>
    </location>
</feature>
<name>A0A6J2TKS6_DROLE</name>
<dbReference type="OrthoDB" id="7842524at2759"/>
<feature type="coiled-coil region" evidence="1">
    <location>
        <begin position="259"/>
        <end position="286"/>
    </location>
</feature>
<dbReference type="RefSeq" id="XP_030376095.1">
    <property type="nucleotide sequence ID" value="XM_030520235.1"/>
</dbReference>